<sequence length="33" mass="3490">IALAVISRLELLLPGVPSSPRLKLMKSPSCGRS</sequence>
<protein>
    <submittedName>
        <fullName evidence="1">Uncharacterized protein</fullName>
    </submittedName>
</protein>
<dbReference type="RefSeq" id="XP_067919688.1">
    <property type="nucleotide sequence ID" value="XM_068068335.1"/>
</dbReference>
<gene>
    <name evidence="1" type="ORF">CSUI_008199</name>
</gene>
<dbReference type="GeneID" id="94431546"/>
<evidence type="ECO:0000313" key="1">
    <source>
        <dbReference type="EMBL" id="PHJ17976.1"/>
    </source>
</evidence>
<name>A0A2C6KNL7_9APIC</name>
<dbReference type="Proteomes" id="UP000221165">
    <property type="component" value="Unassembled WGS sequence"/>
</dbReference>
<accession>A0A2C6KNL7</accession>
<organism evidence="1 2">
    <name type="scientific">Cystoisospora suis</name>
    <dbReference type="NCBI Taxonomy" id="483139"/>
    <lineage>
        <taxon>Eukaryota</taxon>
        <taxon>Sar</taxon>
        <taxon>Alveolata</taxon>
        <taxon>Apicomplexa</taxon>
        <taxon>Conoidasida</taxon>
        <taxon>Coccidia</taxon>
        <taxon>Eucoccidiorida</taxon>
        <taxon>Eimeriorina</taxon>
        <taxon>Sarcocystidae</taxon>
        <taxon>Cystoisospora</taxon>
    </lineage>
</organism>
<dbReference type="VEuPathDB" id="ToxoDB:CSUI_008199"/>
<feature type="non-terminal residue" evidence="1">
    <location>
        <position position="1"/>
    </location>
</feature>
<evidence type="ECO:0000313" key="2">
    <source>
        <dbReference type="Proteomes" id="UP000221165"/>
    </source>
</evidence>
<comment type="caution">
    <text evidence="1">The sequence shown here is derived from an EMBL/GenBank/DDBJ whole genome shotgun (WGS) entry which is preliminary data.</text>
</comment>
<dbReference type="EMBL" id="MIGC01004514">
    <property type="protein sequence ID" value="PHJ17976.1"/>
    <property type="molecule type" value="Genomic_DNA"/>
</dbReference>
<proteinExistence type="predicted"/>
<dbReference type="AlphaFoldDB" id="A0A2C6KNL7"/>
<keyword evidence="2" id="KW-1185">Reference proteome</keyword>
<reference evidence="1 2" key="1">
    <citation type="journal article" date="2017" name="Int. J. Parasitol.">
        <title>The genome of the protozoan parasite Cystoisospora suis and a reverse vaccinology approach to identify vaccine candidates.</title>
        <authorList>
            <person name="Palmieri N."/>
            <person name="Shrestha A."/>
            <person name="Ruttkowski B."/>
            <person name="Beck T."/>
            <person name="Vogl C."/>
            <person name="Tomley F."/>
            <person name="Blake D.P."/>
            <person name="Joachim A."/>
        </authorList>
    </citation>
    <scope>NUCLEOTIDE SEQUENCE [LARGE SCALE GENOMIC DNA]</scope>
    <source>
        <strain evidence="1 2">Wien I</strain>
    </source>
</reference>